<dbReference type="EMBL" id="CAJVPP010000606">
    <property type="protein sequence ID" value="CAG8497273.1"/>
    <property type="molecule type" value="Genomic_DNA"/>
</dbReference>
<evidence type="ECO:0000256" key="1">
    <source>
        <dbReference type="SAM" id="SignalP"/>
    </source>
</evidence>
<name>A0A9N8ZIV2_FUNMO</name>
<evidence type="ECO:0000313" key="3">
    <source>
        <dbReference type="Proteomes" id="UP000789375"/>
    </source>
</evidence>
<keyword evidence="1" id="KW-0732">Signal</keyword>
<feature type="chain" id="PRO_5040114511" evidence="1">
    <location>
        <begin position="23"/>
        <end position="305"/>
    </location>
</feature>
<comment type="caution">
    <text evidence="2">The sequence shown here is derived from an EMBL/GenBank/DDBJ whole genome shotgun (WGS) entry which is preliminary data.</text>
</comment>
<feature type="signal peptide" evidence="1">
    <location>
        <begin position="1"/>
        <end position="22"/>
    </location>
</feature>
<keyword evidence="3" id="KW-1185">Reference proteome</keyword>
<organism evidence="2 3">
    <name type="scientific">Funneliformis mosseae</name>
    <name type="common">Endomycorrhizal fungus</name>
    <name type="synonym">Glomus mosseae</name>
    <dbReference type="NCBI Taxonomy" id="27381"/>
    <lineage>
        <taxon>Eukaryota</taxon>
        <taxon>Fungi</taxon>
        <taxon>Fungi incertae sedis</taxon>
        <taxon>Mucoromycota</taxon>
        <taxon>Glomeromycotina</taxon>
        <taxon>Glomeromycetes</taxon>
        <taxon>Glomerales</taxon>
        <taxon>Glomeraceae</taxon>
        <taxon>Funneliformis</taxon>
    </lineage>
</organism>
<accession>A0A9N8ZIV2</accession>
<proteinExistence type="predicted"/>
<dbReference type="Proteomes" id="UP000789375">
    <property type="component" value="Unassembled WGS sequence"/>
</dbReference>
<evidence type="ECO:0000313" key="2">
    <source>
        <dbReference type="EMBL" id="CAG8497273.1"/>
    </source>
</evidence>
<protein>
    <submittedName>
        <fullName evidence="2">10810_t:CDS:1</fullName>
    </submittedName>
</protein>
<dbReference type="AlphaFoldDB" id="A0A9N8ZIV2"/>
<gene>
    <name evidence="2" type="ORF">FMOSSE_LOCUS3847</name>
</gene>
<sequence length="305" mass="34609">MITCRKIAVLFLLCGRNVKVCPSNTSLSSIGSSNTLSSLIIDCVKCLLSNDLINNQDIEVSVGKILIDEDVNVLFAFISSSDQQLALFHLTTTLPVRSVCLTTASVHLTAVQACLITASVYLIVTQACLITAQAFYSTTMLTRQIEELTKQKYPNIRVPRLINSYDKCLEGQVRQFEEDNNVLQTFNDKFGNENDKLMIESNELKAELIRYHQYRVVRNIPSLIIDKRSASPNETNAEKARIEMKNLMKGQISAEYQLDYEKTFSEQSTTIYKKLILKLKRLMNRVFNPSIGALEKVNRRLYMNT</sequence>
<reference evidence="2" key="1">
    <citation type="submission" date="2021-06" db="EMBL/GenBank/DDBJ databases">
        <authorList>
            <person name="Kallberg Y."/>
            <person name="Tangrot J."/>
            <person name="Rosling A."/>
        </authorList>
    </citation>
    <scope>NUCLEOTIDE SEQUENCE</scope>
    <source>
        <strain evidence="2">87-6 pot B 2015</strain>
    </source>
</reference>